<dbReference type="GO" id="GO:0000155">
    <property type="term" value="F:phosphorelay sensor kinase activity"/>
    <property type="evidence" value="ECO:0007669"/>
    <property type="project" value="InterPro"/>
</dbReference>
<dbReference type="CDD" id="cd00075">
    <property type="entry name" value="HATPase"/>
    <property type="match status" value="1"/>
</dbReference>
<dbReference type="PANTHER" id="PTHR45436:SF5">
    <property type="entry name" value="SENSOR HISTIDINE KINASE TRCS"/>
    <property type="match status" value="1"/>
</dbReference>
<dbReference type="PANTHER" id="PTHR45436">
    <property type="entry name" value="SENSOR HISTIDINE KINASE YKOH"/>
    <property type="match status" value="1"/>
</dbReference>
<evidence type="ECO:0000313" key="14">
    <source>
        <dbReference type="Proteomes" id="UP000249354"/>
    </source>
</evidence>
<dbReference type="EC" id="2.7.13.3" evidence="3"/>
<evidence type="ECO:0000256" key="8">
    <source>
        <dbReference type="ARBA" id="ARBA00022989"/>
    </source>
</evidence>
<proteinExistence type="predicted"/>
<comment type="caution">
    <text evidence="13">The sequence shown here is derived from an EMBL/GenBank/DDBJ whole genome shotgun (WGS) entry which is preliminary data.</text>
</comment>
<dbReference type="Pfam" id="PF00512">
    <property type="entry name" value="HisKA"/>
    <property type="match status" value="1"/>
</dbReference>
<feature type="transmembrane region" description="Helical" evidence="11">
    <location>
        <begin position="220"/>
        <end position="240"/>
    </location>
</feature>
<name>A0A2W4VL09_9CYAN</name>
<evidence type="ECO:0000256" key="7">
    <source>
        <dbReference type="ARBA" id="ARBA00022777"/>
    </source>
</evidence>
<keyword evidence="4" id="KW-0597">Phosphoprotein</keyword>
<dbReference type="SMART" id="SM00388">
    <property type="entry name" value="HisKA"/>
    <property type="match status" value="1"/>
</dbReference>
<evidence type="ECO:0000256" key="1">
    <source>
        <dbReference type="ARBA" id="ARBA00000085"/>
    </source>
</evidence>
<dbReference type="PROSITE" id="PS50109">
    <property type="entry name" value="HIS_KIN"/>
    <property type="match status" value="1"/>
</dbReference>
<protein>
    <recommendedName>
        <fullName evidence="3">histidine kinase</fullName>
        <ecNumber evidence="3">2.7.13.3</ecNumber>
    </recommendedName>
</protein>
<dbReference type="FunFam" id="1.10.287.130:FF:000001">
    <property type="entry name" value="Two-component sensor histidine kinase"/>
    <property type="match status" value="1"/>
</dbReference>
<evidence type="ECO:0000256" key="10">
    <source>
        <dbReference type="ARBA" id="ARBA00023136"/>
    </source>
</evidence>
<comment type="catalytic activity">
    <reaction evidence="1">
        <text>ATP + protein L-histidine = ADP + protein N-phospho-L-histidine.</text>
        <dbReference type="EC" id="2.7.13.3"/>
    </reaction>
</comment>
<dbReference type="Gene3D" id="1.10.287.130">
    <property type="match status" value="1"/>
</dbReference>
<feature type="transmembrane region" description="Helical" evidence="11">
    <location>
        <begin position="46"/>
        <end position="68"/>
    </location>
</feature>
<sequence>MAWDIVSALWNKPSEPPSRLPSDSPQERLRQRAQNQLFRRSRLRLAVWYVGVMGTILTLLGVGVYRAIAHAHEVTIDREIKSVADAIHDAIEVSVSSPAQLNRIPPQLLPDLCISDEACAGQISNPPHHRQRTYPKNYQYDYYIRIVDPAGNLLATGGIRPEGLALTKPSPPLQSLRDSEGQEYHQVALALGNDSQQVWAYLLVGRSFEDFDRYLSTVRWSLLIGLLLSLLVVTVASWWLSGLAMRPIYQSYHQIQQFTGDAAHELRTPLAAIRATVESVLRLPRISEEEAQETLTVVNRQSQRLTTLVSDLLLLSRLDSEQRPMVKSLCCLQDVLSDIVEEMAAFEIAEQITLTVDFKTQRPLKVMGDEEQLYRLVLNLVNNAITYTPAGGQVTLTLQQNQQQALILVSDNGIGIAPEQQSKVFDRFYRVDKARAGQSGNSGLGLAIAQAIVKAHYGRLSVASKPCEGSTFTIALPLSVNQ</sequence>
<evidence type="ECO:0000256" key="6">
    <source>
        <dbReference type="ARBA" id="ARBA00022692"/>
    </source>
</evidence>
<dbReference type="InterPro" id="IPR003594">
    <property type="entry name" value="HATPase_dom"/>
</dbReference>
<keyword evidence="7 13" id="KW-0418">Kinase</keyword>
<dbReference type="Proteomes" id="UP000249354">
    <property type="component" value="Unassembled WGS sequence"/>
</dbReference>
<dbReference type="InterPro" id="IPR050428">
    <property type="entry name" value="TCS_sensor_his_kinase"/>
</dbReference>
<dbReference type="FunFam" id="3.30.565.10:FF:000006">
    <property type="entry name" value="Sensor histidine kinase WalK"/>
    <property type="match status" value="1"/>
</dbReference>
<dbReference type="SUPFAM" id="SSF55874">
    <property type="entry name" value="ATPase domain of HSP90 chaperone/DNA topoisomerase II/histidine kinase"/>
    <property type="match status" value="1"/>
</dbReference>
<dbReference type="Pfam" id="PF02518">
    <property type="entry name" value="HATPase_c"/>
    <property type="match status" value="1"/>
</dbReference>
<dbReference type="InterPro" id="IPR049835">
    <property type="entry name" value="RppB"/>
</dbReference>
<evidence type="ECO:0000256" key="4">
    <source>
        <dbReference type="ARBA" id="ARBA00022553"/>
    </source>
</evidence>
<evidence type="ECO:0000256" key="2">
    <source>
        <dbReference type="ARBA" id="ARBA00004370"/>
    </source>
</evidence>
<dbReference type="InterPro" id="IPR036890">
    <property type="entry name" value="HATPase_C_sf"/>
</dbReference>
<keyword evidence="9" id="KW-0902">Two-component regulatory system</keyword>
<dbReference type="CDD" id="cd00082">
    <property type="entry name" value="HisKA"/>
    <property type="match status" value="1"/>
</dbReference>
<dbReference type="EMBL" id="QBMC01000222">
    <property type="protein sequence ID" value="PZO10295.1"/>
    <property type="molecule type" value="Genomic_DNA"/>
</dbReference>
<evidence type="ECO:0000256" key="9">
    <source>
        <dbReference type="ARBA" id="ARBA00023012"/>
    </source>
</evidence>
<dbReference type="AlphaFoldDB" id="A0A2W4VL09"/>
<evidence type="ECO:0000256" key="3">
    <source>
        <dbReference type="ARBA" id="ARBA00012438"/>
    </source>
</evidence>
<dbReference type="GO" id="GO:0005886">
    <property type="term" value="C:plasma membrane"/>
    <property type="evidence" value="ECO:0007669"/>
    <property type="project" value="TreeGrafter"/>
</dbReference>
<dbReference type="NCBIfam" id="NF041735">
    <property type="entry name" value="hist_kin_RppB"/>
    <property type="match status" value="1"/>
</dbReference>
<feature type="domain" description="Histidine kinase" evidence="12">
    <location>
        <begin position="261"/>
        <end position="480"/>
    </location>
</feature>
<dbReference type="InterPro" id="IPR004358">
    <property type="entry name" value="Sig_transdc_His_kin-like_C"/>
</dbReference>
<evidence type="ECO:0000313" key="13">
    <source>
        <dbReference type="EMBL" id="PZO10295.1"/>
    </source>
</evidence>
<dbReference type="SUPFAM" id="SSF47384">
    <property type="entry name" value="Homodimeric domain of signal transducing histidine kinase"/>
    <property type="match status" value="1"/>
</dbReference>
<evidence type="ECO:0000259" key="12">
    <source>
        <dbReference type="PROSITE" id="PS50109"/>
    </source>
</evidence>
<accession>A0A2W4VL09</accession>
<keyword evidence="6 11" id="KW-0812">Transmembrane</keyword>
<gene>
    <name evidence="13" type="ORF">DCF25_20800</name>
</gene>
<evidence type="ECO:0000256" key="5">
    <source>
        <dbReference type="ARBA" id="ARBA00022679"/>
    </source>
</evidence>
<dbReference type="InterPro" id="IPR005467">
    <property type="entry name" value="His_kinase_dom"/>
</dbReference>
<keyword evidence="10 11" id="KW-0472">Membrane</keyword>
<comment type="subcellular location">
    <subcellularLocation>
        <location evidence="2">Membrane</location>
    </subcellularLocation>
</comment>
<keyword evidence="8 11" id="KW-1133">Transmembrane helix</keyword>
<reference evidence="14" key="1">
    <citation type="submission" date="2018-04" db="EMBL/GenBank/DDBJ databases">
        <authorList>
            <person name="Cornet L."/>
        </authorList>
    </citation>
    <scope>NUCLEOTIDE SEQUENCE [LARGE SCALE GENOMIC DNA]</scope>
</reference>
<organism evidence="13 14">
    <name type="scientific">Leptolyngbya foveolarum</name>
    <dbReference type="NCBI Taxonomy" id="47253"/>
    <lineage>
        <taxon>Bacteria</taxon>
        <taxon>Bacillati</taxon>
        <taxon>Cyanobacteriota</taxon>
        <taxon>Cyanophyceae</taxon>
        <taxon>Leptolyngbyales</taxon>
        <taxon>Leptolyngbyaceae</taxon>
        <taxon>Leptolyngbya group</taxon>
        <taxon>Leptolyngbya</taxon>
    </lineage>
</organism>
<dbReference type="SMART" id="SM00387">
    <property type="entry name" value="HATPase_c"/>
    <property type="match status" value="1"/>
</dbReference>
<reference evidence="13 14" key="2">
    <citation type="submission" date="2018-06" db="EMBL/GenBank/DDBJ databases">
        <title>Metagenomic assembly of (sub)arctic Cyanobacteria and their associated microbiome from non-axenic cultures.</title>
        <authorList>
            <person name="Baurain D."/>
        </authorList>
    </citation>
    <scope>NUCLEOTIDE SEQUENCE [LARGE SCALE GENOMIC DNA]</scope>
    <source>
        <strain evidence="13">ULC129bin1</strain>
    </source>
</reference>
<dbReference type="InterPro" id="IPR003661">
    <property type="entry name" value="HisK_dim/P_dom"/>
</dbReference>
<dbReference type="InterPro" id="IPR036097">
    <property type="entry name" value="HisK_dim/P_sf"/>
</dbReference>
<keyword evidence="5" id="KW-0808">Transferase</keyword>
<evidence type="ECO:0000256" key="11">
    <source>
        <dbReference type="SAM" id="Phobius"/>
    </source>
</evidence>
<dbReference type="PRINTS" id="PR00344">
    <property type="entry name" value="BCTRLSENSOR"/>
</dbReference>
<dbReference type="Gene3D" id="3.30.565.10">
    <property type="entry name" value="Histidine kinase-like ATPase, C-terminal domain"/>
    <property type="match status" value="1"/>
</dbReference>